<protein>
    <submittedName>
        <fullName evidence="1">Uncharacterized protein</fullName>
    </submittedName>
</protein>
<reference evidence="1 2" key="1">
    <citation type="journal article" date="2019" name="Int. J. Syst. Evol. Microbiol.">
        <title>The Global Catalogue of Microorganisms (GCM) 10K type strain sequencing project: providing services to taxonomists for standard genome sequencing and annotation.</title>
        <authorList>
            <consortium name="The Broad Institute Genomics Platform"/>
            <consortium name="The Broad Institute Genome Sequencing Center for Infectious Disease"/>
            <person name="Wu L."/>
            <person name="Ma J."/>
        </authorList>
    </citation>
    <scope>NUCLEOTIDE SEQUENCE [LARGE SCALE GENOMIC DNA]</scope>
    <source>
        <strain evidence="1 2">JCM 15591</strain>
    </source>
</reference>
<organism evidence="1 2">
    <name type="scientific">Nostocoides vanveenii</name>
    <dbReference type="NCBI Taxonomy" id="330835"/>
    <lineage>
        <taxon>Bacteria</taxon>
        <taxon>Bacillati</taxon>
        <taxon>Actinomycetota</taxon>
        <taxon>Actinomycetes</taxon>
        <taxon>Micrococcales</taxon>
        <taxon>Intrasporangiaceae</taxon>
        <taxon>Nostocoides</taxon>
    </lineage>
</organism>
<evidence type="ECO:0000313" key="1">
    <source>
        <dbReference type="EMBL" id="GAA1753760.1"/>
    </source>
</evidence>
<accession>A0ABN2KDP6</accession>
<gene>
    <name evidence="1" type="ORF">GCM10009810_12030</name>
</gene>
<dbReference type="EMBL" id="BAAAPN010000032">
    <property type="protein sequence ID" value="GAA1753760.1"/>
    <property type="molecule type" value="Genomic_DNA"/>
</dbReference>
<dbReference type="Proteomes" id="UP001501475">
    <property type="component" value="Unassembled WGS sequence"/>
</dbReference>
<evidence type="ECO:0000313" key="2">
    <source>
        <dbReference type="Proteomes" id="UP001501475"/>
    </source>
</evidence>
<dbReference type="InterPro" id="IPR011101">
    <property type="entry name" value="DUF5131"/>
</dbReference>
<dbReference type="RefSeq" id="WP_344063536.1">
    <property type="nucleotide sequence ID" value="NZ_BAAAPN010000032.1"/>
</dbReference>
<comment type="caution">
    <text evidence="1">The sequence shown here is derived from an EMBL/GenBank/DDBJ whole genome shotgun (WGS) entry which is preliminary data.</text>
</comment>
<keyword evidence="2" id="KW-1185">Reference proteome</keyword>
<sequence length="277" mass="31310">MTLRLWDPVLHRDTPLRYRDTRFVRVMADLFAETMSGVRLANIFDVITRRPDITFLVPTHFPSPVGALPSNVIVGLNLPDENAREALLSTLPTFRYAILRQNPTGPVTFCRCDGANLERQAHPFLVSSNCPFHGPNKAEWVIAGADKDRIGFRPIHPEWLRYLRDLCAVTRIPFLFTGWGSWVPDEYVITQDDLDSGRFSRDFFRAGERRSGQKPTGQNKSRCVMHQMGATALHPGNPFDPWAAGHPGWHTVMQRSAKAGRVLDGVEHDAYPKGPNR</sequence>
<dbReference type="Pfam" id="PF07505">
    <property type="entry name" value="DUF5131"/>
    <property type="match status" value="1"/>
</dbReference>
<proteinExistence type="predicted"/>
<name>A0ABN2KDP6_9MICO</name>